<accession>A0A1Q9GN50</accession>
<dbReference type="PANTHER" id="PTHR34216:SF3">
    <property type="entry name" value="POLY-BETA-1,6-N-ACETYL-D-GLUCOSAMINE N-DEACETYLASE"/>
    <property type="match status" value="1"/>
</dbReference>
<dbReference type="InterPro" id="IPR002509">
    <property type="entry name" value="NODB_dom"/>
</dbReference>
<reference evidence="4 5" key="1">
    <citation type="submission" date="2016-09" db="EMBL/GenBank/DDBJ databases">
        <title>Photobacterium proteolyticum sp. nov. a protease producing bacterium isolated from ocean sediments of Laizhou Bay.</title>
        <authorList>
            <person name="Li Y."/>
        </authorList>
    </citation>
    <scope>NUCLEOTIDE SEQUENCE [LARGE SCALE GENOMIC DNA]</scope>
    <source>
        <strain evidence="4 5">13-12</strain>
    </source>
</reference>
<dbReference type="Proteomes" id="UP000186905">
    <property type="component" value="Unassembled WGS sequence"/>
</dbReference>
<keyword evidence="5" id="KW-1185">Reference proteome</keyword>
<dbReference type="OrthoDB" id="9814639at2"/>
<dbReference type="EMBL" id="MJIL01000069">
    <property type="protein sequence ID" value="OLQ76078.1"/>
    <property type="molecule type" value="Genomic_DNA"/>
</dbReference>
<dbReference type="AlphaFoldDB" id="A0A1Q9GN50"/>
<evidence type="ECO:0000256" key="1">
    <source>
        <dbReference type="ARBA" id="ARBA00004613"/>
    </source>
</evidence>
<dbReference type="Pfam" id="PF01522">
    <property type="entry name" value="Polysacc_deac_1"/>
    <property type="match status" value="1"/>
</dbReference>
<dbReference type="InterPro" id="IPR051398">
    <property type="entry name" value="Polysacch_Deacetylase"/>
</dbReference>
<dbReference type="PROSITE" id="PS51677">
    <property type="entry name" value="NODB"/>
    <property type="match status" value="1"/>
</dbReference>
<dbReference type="GO" id="GO:0016810">
    <property type="term" value="F:hydrolase activity, acting on carbon-nitrogen (but not peptide) bonds"/>
    <property type="evidence" value="ECO:0007669"/>
    <property type="project" value="InterPro"/>
</dbReference>
<dbReference type="SUPFAM" id="SSF88713">
    <property type="entry name" value="Glycoside hydrolase/deacetylase"/>
    <property type="match status" value="1"/>
</dbReference>
<gene>
    <name evidence="4" type="ORF">BIT28_18855</name>
</gene>
<comment type="caution">
    <text evidence="4">The sequence shown here is derived from an EMBL/GenBank/DDBJ whole genome shotgun (WGS) entry which is preliminary data.</text>
</comment>
<dbReference type="STRING" id="1903952.BIT28_18855"/>
<dbReference type="CDD" id="cd10918">
    <property type="entry name" value="CE4_NodB_like_5s_6s"/>
    <property type="match status" value="1"/>
</dbReference>
<dbReference type="Gene3D" id="3.20.20.370">
    <property type="entry name" value="Glycoside hydrolase/deacetylase"/>
    <property type="match status" value="1"/>
</dbReference>
<feature type="domain" description="NodB homology" evidence="3">
    <location>
        <begin position="57"/>
        <end position="305"/>
    </location>
</feature>
<name>A0A1Q9GN50_9GAMM</name>
<sequence length="305" mass="36519">MNPIMFHYFHDDGENYRNTQGALTSTELERIINHKDITVLDVDEWHAKLENGTLKDDETCFTFDDGIREQLDIALPVLDKYNIKANFNICSFQFLKEKDNFEIYRYFKNYYFDDIESYYKEYFSHCKSMLAEYYDEINENVDFSTYLEKSTFYTYNDRKFRYFRDEILKKDHFKILDRMIEKEKIDPEIVHSKLWISPEELKIISDSGHTIGLHTHEHPTDLCSWEYEAQLNSLKKNKEILEGIIDKEIIHCAYPCGKKNKDTYKVMSELNIEYAYAAHDFEFEQDGLNIPRCDSTNVAKHFDIK</sequence>
<keyword evidence="2" id="KW-0732">Signal</keyword>
<dbReference type="PANTHER" id="PTHR34216">
    <property type="match status" value="1"/>
</dbReference>
<proteinExistence type="predicted"/>
<evidence type="ECO:0000256" key="2">
    <source>
        <dbReference type="ARBA" id="ARBA00022729"/>
    </source>
</evidence>
<dbReference type="InterPro" id="IPR011330">
    <property type="entry name" value="Glyco_hydro/deAcase_b/a-brl"/>
</dbReference>
<comment type="subcellular location">
    <subcellularLocation>
        <location evidence="1">Secreted</location>
    </subcellularLocation>
</comment>
<evidence type="ECO:0000313" key="4">
    <source>
        <dbReference type="EMBL" id="OLQ76078.1"/>
    </source>
</evidence>
<protein>
    <recommendedName>
        <fullName evidence="3">NodB homology domain-containing protein</fullName>
    </recommendedName>
</protein>
<organism evidence="4 5">
    <name type="scientific">Photobacterium proteolyticum</name>
    <dbReference type="NCBI Taxonomy" id="1903952"/>
    <lineage>
        <taxon>Bacteria</taxon>
        <taxon>Pseudomonadati</taxon>
        <taxon>Pseudomonadota</taxon>
        <taxon>Gammaproteobacteria</taxon>
        <taxon>Vibrionales</taxon>
        <taxon>Vibrionaceae</taxon>
        <taxon>Photobacterium</taxon>
    </lineage>
</organism>
<dbReference type="RefSeq" id="WP_075764024.1">
    <property type="nucleotide sequence ID" value="NZ_MJIL01000069.1"/>
</dbReference>
<evidence type="ECO:0000259" key="3">
    <source>
        <dbReference type="PROSITE" id="PS51677"/>
    </source>
</evidence>
<dbReference type="GO" id="GO:0005975">
    <property type="term" value="P:carbohydrate metabolic process"/>
    <property type="evidence" value="ECO:0007669"/>
    <property type="project" value="InterPro"/>
</dbReference>
<evidence type="ECO:0000313" key="5">
    <source>
        <dbReference type="Proteomes" id="UP000186905"/>
    </source>
</evidence>
<dbReference type="GO" id="GO:0005576">
    <property type="term" value="C:extracellular region"/>
    <property type="evidence" value="ECO:0007669"/>
    <property type="project" value="UniProtKB-SubCell"/>
</dbReference>